<keyword evidence="1" id="KW-0472">Membrane</keyword>
<protein>
    <recommendedName>
        <fullName evidence="4">DUF1772 domain-containing protein</fullName>
    </recommendedName>
</protein>
<comment type="caution">
    <text evidence="2">The sequence shown here is derived from an EMBL/GenBank/DDBJ whole genome shotgun (WGS) entry which is preliminary data.</text>
</comment>
<dbReference type="InterPro" id="IPR013901">
    <property type="entry name" value="Anthrone_oxy"/>
</dbReference>
<feature type="transmembrane region" description="Helical" evidence="1">
    <location>
        <begin position="61"/>
        <end position="81"/>
    </location>
</feature>
<keyword evidence="3" id="KW-1185">Reference proteome</keyword>
<organism evidence="2 3">
    <name type="scientific">Powellomyces hirtus</name>
    <dbReference type="NCBI Taxonomy" id="109895"/>
    <lineage>
        <taxon>Eukaryota</taxon>
        <taxon>Fungi</taxon>
        <taxon>Fungi incertae sedis</taxon>
        <taxon>Chytridiomycota</taxon>
        <taxon>Chytridiomycota incertae sedis</taxon>
        <taxon>Chytridiomycetes</taxon>
        <taxon>Spizellomycetales</taxon>
        <taxon>Powellomycetaceae</taxon>
        <taxon>Powellomyces</taxon>
    </lineage>
</organism>
<accession>A0A507DY08</accession>
<proteinExistence type="predicted"/>
<feature type="transmembrane region" description="Helical" evidence="1">
    <location>
        <begin position="20"/>
        <end position="40"/>
    </location>
</feature>
<feature type="transmembrane region" description="Helical" evidence="1">
    <location>
        <begin position="142"/>
        <end position="159"/>
    </location>
</feature>
<name>A0A507DY08_9FUNG</name>
<evidence type="ECO:0008006" key="4">
    <source>
        <dbReference type="Google" id="ProtNLM"/>
    </source>
</evidence>
<keyword evidence="1" id="KW-1133">Transmembrane helix</keyword>
<feature type="transmembrane region" description="Helical" evidence="1">
    <location>
        <begin position="87"/>
        <end position="106"/>
    </location>
</feature>
<evidence type="ECO:0000313" key="2">
    <source>
        <dbReference type="EMBL" id="TPX56252.1"/>
    </source>
</evidence>
<keyword evidence="1" id="KW-0812">Transmembrane</keyword>
<reference evidence="2 3" key="1">
    <citation type="journal article" date="2019" name="Sci. Rep.">
        <title>Comparative genomics of chytrid fungi reveal insights into the obligate biotrophic and pathogenic lifestyle of Synchytrium endobioticum.</title>
        <authorList>
            <person name="van de Vossenberg B.T.L.H."/>
            <person name="Warris S."/>
            <person name="Nguyen H.D.T."/>
            <person name="van Gent-Pelzer M.P.E."/>
            <person name="Joly D.L."/>
            <person name="van de Geest H.C."/>
            <person name="Bonants P.J.M."/>
            <person name="Smith D.S."/>
            <person name="Levesque C.A."/>
            <person name="van der Lee T.A.J."/>
        </authorList>
    </citation>
    <scope>NUCLEOTIDE SEQUENCE [LARGE SCALE GENOMIC DNA]</scope>
    <source>
        <strain evidence="2 3">CBS 809.83</strain>
    </source>
</reference>
<dbReference type="PANTHER" id="PTHR36535:SF1">
    <property type="entry name" value="DUF1772 DOMAIN-CONTAINING PROTEIN"/>
    <property type="match status" value="1"/>
</dbReference>
<dbReference type="EMBL" id="QEAQ01000080">
    <property type="protein sequence ID" value="TPX56252.1"/>
    <property type="molecule type" value="Genomic_DNA"/>
</dbReference>
<dbReference type="Proteomes" id="UP000318582">
    <property type="component" value="Unassembled WGS sequence"/>
</dbReference>
<evidence type="ECO:0000313" key="3">
    <source>
        <dbReference type="Proteomes" id="UP000318582"/>
    </source>
</evidence>
<dbReference type="Pfam" id="PF08592">
    <property type="entry name" value="Anthrone_oxy"/>
    <property type="match status" value="1"/>
</dbReference>
<dbReference type="PANTHER" id="PTHR36535">
    <property type="entry name" value="YALI0E30327P"/>
    <property type="match status" value="1"/>
</dbReference>
<gene>
    <name evidence="2" type="ORF">PhCBS80983_g04646</name>
</gene>
<sequence>MLRLGLTFNQQTTVLETTAILATGLFAGGALYISTVEHPARFRMSAESAQRQFQHSYPRAARLQGTLAVVAGGCSLILGVLTRGTKYYVSAAAMLFIPIYTVIAVFPTNNRLLATSSHQLHGTLPQSEAVWPLLRKWGYLHSARLVASFLGLGVLLSAAS</sequence>
<dbReference type="AlphaFoldDB" id="A0A507DY08"/>
<evidence type="ECO:0000256" key="1">
    <source>
        <dbReference type="SAM" id="Phobius"/>
    </source>
</evidence>